<sequence>MSVTYLVPPETPGIPRDIPTPMPLPVRFEDCRKRKADVDWEYGIGWVEEEMEKRAAADIVKRRKVMTP</sequence>
<evidence type="ECO:0000313" key="2">
    <source>
        <dbReference type="EMBL" id="KAJ5454709.1"/>
    </source>
</evidence>
<evidence type="ECO:0000313" key="3">
    <source>
        <dbReference type="Proteomes" id="UP001213681"/>
    </source>
</evidence>
<dbReference type="GeneID" id="81599290"/>
<keyword evidence="3" id="KW-1185">Reference proteome</keyword>
<reference evidence="2" key="2">
    <citation type="journal article" date="2023" name="IMA Fungus">
        <title>Comparative genomic study of the Penicillium genus elucidates a diverse pangenome and 15 lateral gene transfer events.</title>
        <authorList>
            <person name="Petersen C."/>
            <person name="Sorensen T."/>
            <person name="Nielsen M.R."/>
            <person name="Sondergaard T.E."/>
            <person name="Sorensen J.L."/>
            <person name="Fitzpatrick D.A."/>
            <person name="Frisvad J.C."/>
            <person name="Nielsen K.L."/>
        </authorList>
    </citation>
    <scope>NUCLEOTIDE SEQUENCE</scope>
    <source>
        <strain evidence="2">IBT 16125</strain>
    </source>
</reference>
<dbReference type="EMBL" id="JAPVEA010000005">
    <property type="protein sequence ID" value="KAJ5454709.1"/>
    <property type="molecule type" value="Genomic_DNA"/>
</dbReference>
<protein>
    <submittedName>
        <fullName evidence="2">Uncharacterized protein</fullName>
    </submittedName>
</protein>
<comment type="caution">
    <text evidence="2">The sequence shown here is derived from an EMBL/GenBank/DDBJ whole genome shotgun (WGS) entry which is preliminary data.</text>
</comment>
<dbReference type="AlphaFoldDB" id="A0AAD6C8W0"/>
<dbReference type="Proteomes" id="UP001213681">
    <property type="component" value="Unassembled WGS sequence"/>
</dbReference>
<reference evidence="2" key="1">
    <citation type="submission" date="2022-12" db="EMBL/GenBank/DDBJ databases">
        <authorList>
            <person name="Petersen C."/>
        </authorList>
    </citation>
    <scope>NUCLEOTIDE SEQUENCE</scope>
    <source>
        <strain evidence="2">IBT 16125</strain>
    </source>
</reference>
<feature type="region of interest" description="Disordered" evidence="1">
    <location>
        <begin position="1"/>
        <end position="22"/>
    </location>
</feature>
<dbReference type="RefSeq" id="XP_056767665.1">
    <property type="nucleotide sequence ID" value="XM_056909047.1"/>
</dbReference>
<gene>
    <name evidence="2" type="ORF">N7458_005665</name>
</gene>
<name>A0AAD6C8W0_9EURO</name>
<accession>A0AAD6C8W0</accession>
<organism evidence="2 3">
    <name type="scientific">Penicillium daleae</name>
    <dbReference type="NCBI Taxonomy" id="63821"/>
    <lineage>
        <taxon>Eukaryota</taxon>
        <taxon>Fungi</taxon>
        <taxon>Dikarya</taxon>
        <taxon>Ascomycota</taxon>
        <taxon>Pezizomycotina</taxon>
        <taxon>Eurotiomycetes</taxon>
        <taxon>Eurotiomycetidae</taxon>
        <taxon>Eurotiales</taxon>
        <taxon>Aspergillaceae</taxon>
        <taxon>Penicillium</taxon>
    </lineage>
</organism>
<proteinExistence type="predicted"/>
<evidence type="ECO:0000256" key="1">
    <source>
        <dbReference type="SAM" id="MobiDB-lite"/>
    </source>
</evidence>